<name>A0A224Y7B2_9ACAR</name>
<proteinExistence type="predicted"/>
<dbReference type="AlphaFoldDB" id="A0A224Y7B2"/>
<evidence type="ECO:0000256" key="1">
    <source>
        <dbReference type="SAM" id="MobiDB-lite"/>
    </source>
</evidence>
<feature type="region of interest" description="Disordered" evidence="1">
    <location>
        <begin position="1"/>
        <end position="22"/>
    </location>
</feature>
<dbReference type="EMBL" id="GFPF01001439">
    <property type="protein sequence ID" value="MAA12585.1"/>
    <property type="molecule type" value="Transcribed_RNA"/>
</dbReference>
<feature type="compositionally biased region" description="Polar residues" evidence="1">
    <location>
        <begin position="68"/>
        <end position="83"/>
    </location>
</feature>
<sequence>MGISKSNKHNSTPSDEKVTLPKDEGKSLVFAFTLGTEVNKCTDDCECHAGTIPHSEIQVSHSFHIQGIHSSSTHQEESSNTLPQKKMDQSFLNPC</sequence>
<protein>
    <submittedName>
        <fullName evidence="2">Uncharacterized protein</fullName>
    </submittedName>
</protein>
<organism evidence="2">
    <name type="scientific">Rhipicephalus zambeziensis</name>
    <dbReference type="NCBI Taxonomy" id="60191"/>
    <lineage>
        <taxon>Eukaryota</taxon>
        <taxon>Metazoa</taxon>
        <taxon>Ecdysozoa</taxon>
        <taxon>Arthropoda</taxon>
        <taxon>Chelicerata</taxon>
        <taxon>Arachnida</taxon>
        <taxon>Acari</taxon>
        <taxon>Parasitiformes</taxon>
        <taxon>Ixodida</taxon>
        <taxon>Ixodoidea</taxon>
        <taxon>Ixodidae</taxon>
        <taxon>Rhipicephalinae</taxon>
        <taxon>Rhipicephalus</taxon>
        <taxon>Rhipicephalus</taxon>
    </lineage>
</organism>
<reference evidence="2" key="1">
    <citation type="journal article" date="2017" name="Parasit. Vectors">
        <title>Sialotranscriptomics of Rhipicephalus zambeziensis reveals intricate expression profiles of secretory proteins and suggests tight temporal transcriptional regulation during blood-feeding.</title>
        <authorList>
            <person name="de Castro M.H."/>
            <person name="de Klerk D."/>
            <person name="Pienaar R."/>
            <person name="Rees D.J.G."/>
            <person name="Mans B.J."/>
        </authorList>
    </citation>
    <scope>NUCLEOTIDE SEQUENCE</scope>
    <source>
        <tissue evidence="2">Salivary glands</tissue>
    </source>
</reference>
<accession>A0A224Y7B2</accession>
<feature type="region of interest" description="Disordered" evidence="1">
    <location>
        <begin position="68"/>
        <end position="95"/>
    </location>
</feature>
<evidence type="ECO:0000313" key="2">
    <source>
        <dbReference type="EMBL" id="MAA12585.1"/>
    </source>
</evidence>